<dbReference type="InterPro" id="IPR011009">
    <property type="entry name" value="Kinase-like_dom_sf"/>
</dbReference>
<dbReference type="AlphaFoldDB" id="A0A5M3WFG8"/>
<evidence type="ECO:0000313" key="3">
    <source>
        <dbReference type="Proteomes" id="UP000334990"/>
    </source>
</evidence>
<sequence length="292" mass="32380">MIAPTGVSAVDTACRALLGTPVVRANQLSASASTAVYRVILTDRQIHESVIVKVYAGHTRWKASKEHLTLAERSGCPAFGVPDVVASGQIPGHDLTALVLTDLGPHTLHQTISDGIWPRRDALRLLGRLLNAFHHDPGCRDRTRTQVVSQLVLDVRTLRDRLPEEVRWRVQPSLDRLSRPAQHNAVSCHGDLHFRNVVFRAGDPLPYLIDFEQATDAPAEYDLAQTAVTTDALASDDLASLMTGYLGPTSRVLLTDLIIFHTLRGWWWAARQEGRDVVLWQARLTQVLDQYA</sequence>
<proteinExistence type="predicted"/>
<feature type="domain" description="Aminoglycoside phosphotransferase" evidence="1">
    <location>
        <begin position="26"/>
        <end position="242"/>
    </location>
</feature>
<reference evidence="2 3" key="1">
    <citation type="submission" date="2019-10" db="EMBL/GenBank/DDBJ databases">
        <title>Whole genome shotgun sequence of Acrocarpospora corrugata NBRC 13972.</title>
        <authorList>
            <person name="Ichikawa N."/>
            <person name="Kimura A."/>
            <person name="Kitahashi Y."/>
            <person name="Komaki H."/>
            <person name="Oguchi A."/>
        </authorList>
    </citation>
    <scope>NUCLEOTIDE SEQUENCE [LARGE SCALE GENOMIC DNA]</scope>
    <source>
        <strain evidence="2 3">NBRC 13972</strain>
    </source>
</reference>
<protein>
    <recommendedName>
        <fullName evidence="1">Aminoglycoside phosphotransferase domain-containing protein</fullName>
    </recommendedName>
</protein>
<evidence type="ECO:0000313" key="2">
    <source>
        <dbReference type="EMBL" id="GES05801.1"/>
    </source>
</evidence>
<gene>
    <name evidence="2" type="ORF">Acor_78700</name>
</gene>
<keyword evidence="3" id="KW-1185">Reference proteome</keyword>
<dbReference type="Proteomes" id="UP000334990">
    <property type="component" value="Unassembled WGS sequence"/>
</dbReference>
<dbReference type="InterPro" id="IPR002575">
    <property type="entry name" value="Aminoglycoside_PTrfase"/>
</dbReference>
<organism evidence="2 3">
    <name type="scientific">Acrocarpospora corrugata</name>
    <dbReference type="NCBI Taxonomy" id="35763"/>
    <lineage>
        <taxon>Bacteria</taxon>
        <taxon>Bacillati</taxon>
        <taxon>Actinomycetota</taxon>
        <taxon>Actinomycetes</taxon>
        <taxon>Streptosporangiales</taxon>
        <taxon>Streptosporangiaceae</taxon>
        <taxon>Acrocarpospora</taxon>
    </lineage>
</organism>
<evidence type="ECO:0000259" key="1">
    <source>
        <dbReference type="Pfam" id="PF01636"/>
    </source>
</evidence>
<dbReference type="Gene3D" id="3.90.1200.10">
    <property type="match status" value="1"/>
</dbReference>
<dbReference type="SUPFAM" id="SSF56112">
    <property type="entry name" value="Protein kinase-like (PK-like)"/>
    <property type="match status" value="1"/>
</dbReference>
<comment type="caution">
    <text evidence="2">The sequence shown here is derived from an EMBL/GenBank/DDBJ whole genome shotgun (WGS) entry which is preliminary data.</text>
</comment>
<name>A0A5M3WFG8_9ACTN</name>
<dbReference type="EMBL" id="BLAD01000113">
    <property type="protein sequence ID" value="GES05801.1"/>
    <property type="molecule type" value="Genomic_DNA"/>
</dbReference>
<accession>A0A5M3WFG8</accession>
<dbReference type="Pfam" id="PF01636">
    <property type="entry name" value="APH"/>
    <property type="match status" value="1"/>
</dbReference>